<evidence type="ECO:0000256" key="1">
    <source>
        <dbReference type="ARBA" id="ARBA00004604"/>
    </source>
</evidence>
<keyword evidence="2" id="KW-0539">Nucleus</keyword>
<accession>A0ABR2VPB4</accession>
<feature type="compositionally biased region" description="Acidic residues" evidence="3">
    <location>
        <begin position="152"/>
        <end position="171"/>
    </location>
</feature>
<reference evidence="5 6" key="1">
    <citation type="submission" date="2023-04" db="EMBL/GenBank/DDBJ databases">
        <title>Genome of Basidiobolus ranarum AG-B5.</title>
        <authorList>
            <person name="Stajich J.E."/>
            <person name="Carter-House D."/>
            <person name="Gryganskyi A."/>
        </authorList>
    </citation>
    <scope>NUCLEOTIDE SEQUENCE [LARGE SCALE GENOMIC DNA]</scope>
    <source>
        <strain evidence="5 6">AG-B5</strain>
    </source>
</reference>
<dbReference type="InterPro" id="IPR039754">
    <property type="entry name" value="Esf1"/>
</dbReference>
<comment type="subcellular location">
    <subcellularLocation>
        <location evidence="1">Nucleus</location>
        <location evidence="1">Nucleolus</location>
    </subcellularLocation>
</comment>
<keyword evidence="6" id="KW-1185">Reference proteome</keyword>
<dbReference type="PANTHER" id="PTHR12202:SF0">
    <property type="entry name" value="ESF1 HOMOLOG"/>
    <property type="match status" value="1"/>
</dbReference>
<evidence type="ECO:0000259" key="4">
    <source>
        <dbReference type="Pfam" id="PF08159"/>
    </source>
</evidence>
<evidence type="ECO:0000256" key="3">
    <source>
        <dbReference type="SAM" id="MobiDB-lite"/>
    </source>
</evidence>
<comment type="caution">
    <text evidence="5">The sequence shown here is derived from an EMBL/GenBank/DDBJ whole genome shotgun (WGS) entry which is preliminary data.</text>
</comment>
<feature type="domain" description="NUC153" evidence="4">
    <location>
        <begin position="265"/>
        <end position="285"/>
    </location>
</feature>
<proteinExistence type="predicted"/>
<dbReference type="PANTHER" id="PTHR12202">
    <property type="entry name" value="ESF1 HOMOLOG"/>
    <property type="match status" value="1"/>
</dbReference>
<feature type="compositionally biased region" description="Basic residues" evidence="3">
    <location>
        <begin position="138"/>
        <end position="147"/>
    </location>
</feature>
<evidence type="ECO:0000256" key="2">
    <source>
        <dbReference type="ARBA" id="ARBA00023242"/>
    </source>
</evidence>
<dbReference type="Proteomes" id="UP001479436">
    <property type="component" value="Unassembled WGS sequence"/>
</dbReference>
<feature type="compositionally biased region" description="Basic and acidic residues" evidence="3">
    <location>
        <begin position="115"/>
        <end position="124"/>
    </location>
</feature>
<name>A0ABR2VPB4_9FUNG</name>
<evidence type="ECO:0000313" key="6">
    <source>
        <dbReference type="Proteomes" id="UP001479436"/>
    </source>
</evidence>
<sequence length="298" mass="34484">MEFEDDPRDEAYSALVGYKPLEFITQARQHSKVKLTWDDDDVDCIRVTRQKFCKEDLEAYIASSSNSNSDEDNVDKIKRKYQNFRAKAEEEQENIDQDMEITFASRLSEAASGLLERKKERENVENEISIETYMQKQKEKRQKKKQAKKEENETEGDAEDQGQLFSDDEVNIDQSDPFFQSEIGQGMAPKSSRKSESKNRKNKKLTAEEKAEEAKKQAELELLVVDADDGRKHFNMKDIIKKEKKGKKGKKITEDTDKFEINVSDPRFTALHDSHHFAIDPTNPQQVLTKHLNVANAR</sequence>
<dbReference type="EMBL" id="JASJQH010008910">
    <property type="protein sequence ID" value="KAK9685949.1"/>
    <property type="molecule type" value="Genomic_DNA"/>
</dbReference>
<gene>
    <name evidence="5" type="primary">ESF1_3</name>
    <name evidence="5" type="ORF">K7432_015304</name>
</gene>
<dbReference type="InterPro" id="IPR012580">
    <property type="entry name" value="NUC153"/>
</dbReference>
<evidence type="ECO:0000313" key="5">
    <source>
        <dbReference type="EMBL" id="KAK9685949.1"/>
    </source>
</evidence>
<feature type="compositionally biased region" description="Basic and acidic residues" evidence="3">
    <location>
        <begin position="193"/>
        <end position="216"/>
    </location>
</feature>
<feature type="region of interest" description="Disordered" evidence="3">
    <location>
        <begin position="112"/>
        <end position="216"/>
    </location>
</feature>
<organism evidence="5 6">
    <name type="scientific">Basidiobolus ranarum</name>
    <dbReference type="NCBI Taxonomy" id="34480"/>
    <lineage>
        <taxon>Eukaryota</taxon>
        <taxon>Fungi</taxon>
        <taxon>Fungi incertae sedis</taxon>
        <taxon>Zoopagomycota</taxon>
        <taxon>Entomophthoromycotina</taxon>
        <taxon>Basidiobolomycetes</taxon>
        <taxon>Basidiobolales</taxon>
        <taxon>Basidiobolaceae</taxon>
        <taxon>Basidiobolus</taxon>
    </lineage>
</organism>
<dbReference type="Pfam" id="PF08159">
    <property type="entry name" value="NUC153"/>
    <property type="match status" value="1"/>
</dbReference>
<protein>
    <submittedName>
        <fullName evidence="5">Pre-rRNA-processing protein esf1</fullName>
    </submittedName>
</protein>